<evidence type="ECO:0000256" key="2">
    <source>
        <dbReference type="SAM" id="MobiDB-lite"/>
    </source>
</evidence>
<keyword evidence="1" id="KW-0732">Signal</keyword>
<feature type="region of interest" description="Disordered" evidence="2">
    <location>
        <begin position="37"/>
        <end position="95"/>
    </location>
</feature>
<dbReference type="EMBL" id="BGZK01000676">
    <property type="protein sequence ID" value="GBP55699.1"/>
    <property type="molecule type" value="Genomic_DNA"/>
</dbReference>
<comment type="caution">
    <text evidence="3">The sequence shown here is derived from an EMBL/GenBank/DDBJ whole genome shotgun (WGS) entry which is preliminary data.</text>
</comment>
<name>A0A4C1X041_EUMVA</name>
<keyword evidence="4" id="KW-1185">Reference proteome</keyword>
<sequence length="140" mass="16237">MYSKLFPLVGGWRWFQRAQSGHEHGHGHAFSSQSIVLHQAQHHQPQHHQSQHHQLQCLRPRPRRRRAPPRGLLRGGPHGRQQVPAREPRRRRGHGVYSLHEADGTRVVEYTADKHNGFNAVVRREGHAKHEVSAPSHYHH</sequence>
<gene>
    <name evidence="3" type="primary">ACP20</name>
    <name evidence="3" type="ORF">EVAR_32951_1</name>
</gene>
<reference evidence="3 4" key="1">
    <citation type="journal article" date="2019" name="Commun. Biol.">
        <title>The bagworm genome reveals a unique fibroin gene that provides high tensile strength.</title>
        <authorList>
            <person name="Kono N."/>
            <person name="Nakamura H."/>
            <person name="Ohtoshi R."/>
            <person name="Tomita M."/>
            <person name="Numata K."/>
            <person name="Arakawa K."/>
        </authorList>
    </citation>
    <scope>NUCLEOTIDE SEQUENCE [LARGE SCALE GENOMIC DNA]</scope>
</reference>
<organism evidence="3 4">
    <name type="scientific">Eumeta variegata</name>
    <name type="common">Bagworm moth</name>
    <name type="synonym">Eumeta japonica</name>
    <dbReference type="NCBI Taxonomy" id="151549"/>
    <lineage>
        <taxon>Eukaryota</taxon>
        <taxon>Metazoa</taxon>
        <taxon>Ecdysozoa</taxon>
        <taxon>Arthropoda</taxon>
        <taxon>Hexapoda</taxon>
        <taxon>Insecta</taxon>
        <taxon>Pterygota</taxon>
        <taxon>Neoptera</taxon>
        <taxon>Endopterygota</taxon>
        <taxon>Lepidoptera</taxon>
        <taxon>Glossata</taxon>
        <taxon>Ditrysia</taxon>
        <taxon>Tineoidea</taxon>
        <taxon>Psychidae</taxon>
        <taxon>Oiketicinae</taxon>
        <taxon>Eumeta</taxon>
    </lineage>
</organism>
<dbReference type="OrthoDB" id="6348134at2759"/>
<accession>A0A4C1X041</accession>
<dbReference type="Proteomes" id="UP000299102">
    <property type="component" value="Unassembled WGS sequence"/>
</dbReference>
<evidence type="ECO:0000256" key="1">
    <source>
        <dbReference type="ARBA" id="ARBA00022729"/>
    </source>
</evidence>
<feature type="compositionally biased region" description="Basic residues" evidence="2">
    <location>
        <begin position="40"/>
        <end position="51"/>
    </location>
</feature>
<evidence type="ECO:0000313" key="4">
    <source>
        <dbReference type="Proteomes" id="UP000299102"/>
    </source>
</evidence>
<proteinExistence type="predicted"/>
<dbReference type="Pfam" id="PF00379">
    <property type="entry name" value="Chitin_bind_4"/>
    <property type="match status" value="1"/>
</dbReference>
<protein>
    <submittedName>
        <fullName evidence="3">Adult-specific cuticular protein ACP-20</fullName>
    </submittedName>
</protein>
<dbReference type="AlphaFoldDB" id="A0A4C1X041"/>
<dbReference type="InterPro" id="IPR000618">
    <property type="entry name" value="Insect_cuticle"/>
</dbReference>
<evidence type="ECO:0000313" key="3">
    <source>
        <dbReference type="EMBL" id="GBP55699.1"/>
    </source>
</evidence>